<dbReference type="GO" id="GO:0004721">
    <property type="term" value="F:phosphoprotein phosphatase activity"/>
    <property type="evidence" value="ECO:0007669"/>
    <property type="project" value="InterPro"/>
</dbReference>
<comment type="similarity">
    <text evidence="1">Belongs to the protein-tyrosine phosphatase family.</text>
</comment>
<dbReference type="PANTHER" id="PTHR31126">
    <property type="entry name" value="TYROSINE-PROTEIN PHOSPHATASE"/>
    <property type="match status" value="1"/>
</dbReference>
<dbReference type="InterPro" id="IPR026893">
    <property type="entry name" value="Tyr/Ser_Pase_IphP-type"/>
</dbReference>
<dbReference type="PANTHER" id="PTHR31126:SF1">
    <property type="entry name" value="TYROSINE SPECIFIC PROTEIN PHOSPHATASES DOMAIN-CONTAINING PROTEIN"/>
    <property type="match status" value="1"/>
</dbReference>
<evidence type="ECO:0000313" key="2">
    <source>
        <dbReference type="EMBL" id="KRL06080.1"/>
    </source>
</evidence>
<dbReference type="Pfam" id="PF13350">
    <property type="entry name" value="Y_phosphatase3"/>
    <property type="match status" value="1"/>
</dbReference>
<dbReference type="EMBL" id="AZDX01000032">
    <property type="protein sequence ID" value="KRL06080.1"/>
    <property type="molecule type" value="Genomic_DNA"/>
</dbReference>
<dbReference type="AlphaFoldDB" id="A0A0R1MDB3"/>
<sequence>MIHLTVDYTKKTTIVNIRDIGGIPVTHGQLKEKTFFRSGELCNISPYDSSFLEDKLHLKKIYDFRRPEEIANRPDSVFEKIAYENINLMSTAGQANPSLKNMTISDNIESHMFDAYTELVLGHSAQTGYHTFLMELVKNPQPIIFHCFAGKDRTGFAAALILKIAGATSDEIYRDYLQTNEDRKEANKTILNAFANRLTPKKLAGLEVSLNVKSDYLEHAFDLISQRFGGFDDYLLDGLNLPKDYVADFQKNYVI</sequence>
<dbReference type="Proteomes" id="UP000051448">
    <property type="component" value="Unassembled WGS sequence"/>
</dbReference>
<dbReference type="SUPFAM" id="SSF52799">
    <property type="entry name" value="(Phosphotyrosine protein) phosphatases II"/>
    <property type="match status" value="1"/>
</dbReference>
<comment type="caution">
    <text evidence="2">The sequence shown here is derived from an EMBL/GenBank/DDBJ whole genome shotgun (WGS) entry which is preliminary data.</text>
</comment>
<evidence type="ECO:0000256" key="1">
    <source>
        <dbReference type="ARBA" id="ARBA00009580"/>
    </source>
</evidence>
<dbReference type="Gene3D" id="3.90.190.10">
    <property type="entry name" value="Protein tyrosine phosphatase superfamily"/>
    <property type="match status" value="1"/>
</dbReference>
<organism evidence="2 3">
    <name type="scientific">Liquorilactobacillus hordei DSM 19519</name>
    <dbReference type="NCBI Taxonomy" id="1423759"/>
    <lineage>
        <taxon>Bacteria</taxon>
        <taxon>Bacillati</taxon>
        <taxon>Bacillota</taxon>
        <taxon>Bacilli</taxon>
        <taxon>Lactobacillales</taxon>
        <taxon>Lactobacillaceae</taxon>
        <taxon>Liquorilactobacillus</taxon>
    </lineage>
</organism>
<dbReference type="InterPro" id="IPR016130">
    <property type="entry name" value="Tyr_Pase_AS"/>
</dbReference>
<dbReference type="InterPro" id="IPR029021">
    <property type="entry name" value="Prot-tyrosine_phosphatase-like"/>
</dbReference>
<dbReference type="PATRIC" id="fig|1423759.3.peg.1253"/>
<dbReference type="PROSITE" id="PS00383">
    <property type="entry name" value="TYR_PHOSPHATASE_1"/>
    <property type="match status" value="1"/>
</dbReference>
<dbReference type="STRING" id="1423759.FC92_GL001187"/>
<accession>A0A0R1MDB3</accession>
<evidence type="ECO:0000313" key="3">
    <source>
        <dbReference type="Proteomes" id="UP000051448"/>
    </source>
</evidence>
<keyword evidence="3" id="KW-1185">Reference proteome</keyword>
<reference evidence="2 3" key="1">
    <citation type="journal article" date="2015" name="Genome Announc.">
        <title>Expanding the biotechnology potential of lactobacilli through comparative genomics of 213 strains and associated genera.</title>
        <authorList>
            <person name="Sun Z."/>
            <person name="Harris H.M."/>
            <person name="McCann A."/>
            <person name="Guo C."/>
            <person name="Argimon S."/>
            <person name="Zhang W."/>
            <person name="Yang X."/>
            <person name="Jeffery I.B."/>
            <person name="Cooney J.C."/>
            <person name="Kagawa T.F."/>
            <person name="Liu W."/>
            <person name="Song Y."/>
            <person name="Salvetti E."/>
            <person name="Wrobel A."/>
            <person name="Rasinkangas P."/>
            <person name="Parkhill J."/>
            <person name="Rea M.C."/>
            <person name="O'Sullivan O."/>
            <person name="Ritari J."/>
            <person name="Douillard F.P."/>
            <person name="Paul Ross R."/>
            <person name="Yang R."/>
            <person name="Briner A.E."/>
            <person name="Felis G.E."/>
            <person name="de Vos W.M."/>
            <person name="Barrangou R."/>
            <person name="Klaenhammer T.R."/>
            <person name="Caufield P.W."/>
            <person name="Cui Y."/>
            <person name="Zhang H."/>
            <person name="O'Toole P.W."/>
        </authorList>
    </citation>
    <scope>NUCLEOTIDE SEQUENCE [LARGE SCALE GENOMIC DNA]</scope>
    <source>
        <strain evidence="2 3">DSM 19519</strain>
    </source>
</reference>
<protein>
    <submittedName>
        <fullName evidence="2">Protein tyrosine serine phosphatase</fullName>
    </submittedName>
</protein>
<gene>
    <name evidence="2" type="ORF">FC92_GL001187</name>
</gene>
<name>A0A0R1MDB3_9LACO</name>
<proteinExistence type="inferred from homology"/>